<keyword evidence="1" id="KW-0812">Transmembrane</keyword>
<dbReference type="SUPFAM" id="SSF56436">
    <property type="entry name" value="C-type lectin-like"/>
    <property type="match status" value="1"/>
</dbReference>
<dbReference type="SUPFAM" id="SSF56112">
    <property type="entry name" value="Protein kinase-like (PK-like)"/>
    <property type="match status" value="1"/>
</dbReference>
<organism evidence="3 4">
    <name type="scientific">Marinomonas phaeophyticola</name>
    <dbReference type="NCBI Taxonomy" id="3004091"/>
    <lineage>
        <taxon>Bacteria</taxon>
        <taxon>Pseudomonadati</taxon>
        <taxon>Pseudomonadota</taxon>
        <taxon>Gammaproteobacteria</taxon>
        <taxon>Oceanospirillales</taxon>
        <taxon>Oceanospirillaceae</taxon>
        <taxon>Marinomonas</taxon>
    </lineage>
</organism>
<name>A0ABT4JQ04_9GAMM</name>
<evidence type="ECO:0000256" key="1">
    <source>
        <dbReference type="SAM" id="Phobius"/>
    </source>
</evidence>
<feature type="domain" description="Protein kinase" evidence="2">
    <location>
        <begin position="23"/>
        <end position="361"/>
    </location>
</feature>
<proteinExistence type="predicted"/>
<accession>A0ABT4JQ04</accession>
<dbReference type="InterPro" id="IPR005532">
    <property type="entry name" value="SUMF_dom"/>
</dbReference>
<dbReference type="PANTHER" id="PTHR23150">
    <property type="entry name" value="SULFATASE MODIFYING FACTOR 1, 2"/>
    <property type="match status" value="1"/>
</dbReference>
<evidence type="ECO:0000313" key="4">
    <source>
        <dbReference type="Proteomes" id="UP001149719"/>
    </source>
</evidence>
<sequence length="586" mass="65818">MNQFFDPNKLTIGVKVGLELEPYTLNYPLGNTKNTWVADQGGRPFVLRFYDPKRGSSDDFLVNARKYLNLKHPSITPNYPPFYSSLWVYNLSAVCGGEKLYSYLGKYPEGAPLNVVISIFEGIAKALDQSHKSNLFHGTLDLNHIHVVNGVGVMIAFGHNNWLTSITEDDADLRFIAPESKTAQRKINASTDSYSFMRILLASLLGESKVSSDGRIDLPSSHSTISDKDWKTICNWCRTPVKQRPKNLIDVIRLLRANLYQVTANKNIDRKPVKKKFTIIKKHKLALIGVSSFFFISTILAFVFNAPDEEAFPQTQAPLQAAKNSAQQTPEDEFKLLPNTLQDELQNGDKAPEVTKIQPSTFEMGDRQNVGDDNEKPVHTVIVPTGFYISSYEVTFDHYDLFAKSTNRPLPSDNGWGRGKRPVINVSWYDAKAYTQWLTEQTNENYRLPTEIEWEYSIRAGSGSSFWYGDKVSSGYSVCDGCGSIWDGKSTAPVGSLLSNPLGLFDMHGNVAEWVEDCYHDDYIGAPTSNTAWNDESCDSRVIRGGSWFDIPRVGRSSTRYRADPNLKASNWGFRVTRVIKSDATL</sequence>
<dbReference type="PROSITE" id="PS50011">
    <property type="entry name" value="PROTEIN_KINASE_DOM"/>
    <property type="match status" value="1"/>
</dbReference>
<reference evidence="3" key="1">
    <citation type="submission" date="2022-12" db="EMBL/GenBank/DDBJ databases">
        <title>Marinomonas 15G1-11 sp. nov, isolated from marine algae.</title>
        <authorList>
            <person name="Butt M."/>
            <person name="Choi D.G."/>
            <person name="Kim J.M."/>
            <person name="Lee J.K."/>
            <person name="Baek J.H."/>
            <person name="Jeon C.O."/>
        </authorList>
    </citation>
    <scope>NUCLEOTIDE SEQUENCE</scope>
    <source>
        <strain evidence="3">15G1-11</strain>
    </source>
</reference>
<dbReference type="PANTHER" id="PTHR23150:SF35">
    <property type="entry name" value="BLL6746 PROTEIN"/>
    <property type="match status" value="1"/>
</dbReference>
<dbReference type="InterPro" id="IPR000719">
    <property type="entry name" value="Prot_kinase_dom"/>
</dbReference>
<protein>
    <submittedName>
        <fullName evidence="3">Formylglycine-generating enzyme family protein</fullName>
    </submittedName>
</protein>
<keyword evidence="4" id="KW-1185">Reference proteome</keyword>
<evidence type="ECO:0000259" key="2">
    <source>
        <dbReference type="PROSITE" id="PS50011"/>
    </source>
</evidence>
<comment type="caution">
    <text evidence="3">The sequence shown here is derived from an EMBL/GenBank/DDBJ whole genome shotgun (WGS) entry which is preliminary data.</text>
</comment>
<gene>
    <name evidence="3" type="ORF">O1D97_02045</name>
</gene>
<dbReference type="InterPro" id="IPR051043">
    <property type="entry name" value="Sulfatase_Mod_Factor_Kinase"/>
</dbReference>
<dbReference type="RefSeq" id="WP_269122364.1">
    <property type="nucleotide sequence ID" value="NZ_JAPUBN010000006.1"/>
</dbReference>
<dbReference type="EMBL" id="JAPUBN010000006">
    <property type="protein sequence ID" value="MCZ2720458.1"/>
    <property type="molecule type" value="Genomic_DNA"/>
</dbReference>
<dbReference type="InterPro" id="IPR042095">
    <property type="entry name" value="SUMF_sf"/>
</dbReference>
<keyword evidence="1" id="KW-0472">Membrane</keyword>
<dbReference type="InterPro" id="IPR011009">
    <property type="entry name" value="Kinase-like_dom_sf"/>
</dbReference>
<dbReference type="Proteomes" id="UP001149719">
    <property type="component" value="Unassembled WGS sequence"/>
</dbReference>
<feature type="transmembrane region" description="Helical" evidence="1">
    <location>
        <begin position="285"/>
        <end position="304"/>
    </location>
</feature>
<dbReference type="Gene3D" id="1.10.510.10">
    <property type="entry name" value="Transferase(Phosphotransferase) domain 1"/>
    <property type="match status" value="1"/>
</dbReference>
<keyword evidence="1" id="KW-1133">Transmembrane helix</keyword>
<dbReference type="Pfam" id="PF03781">
    <property type="entry name" value="FGE-sulfatase"/>
    <property type="match status" value="1"/>
</dbReference>
<dbReference type="Gene3D" id="3.90.1580.10">
    <property type="entry name" value="paralog of FGE (formylglycine-generating enzyme)"/>
    <property type="match status" value="1"/>
</dbReference>
<evidence type="ECO:0000313" key="3">
    <source>
        <dbReference type="EMBL" id="MCZ2720458.1"/>
    </source>
</evidence>
<dbReference type="InterPro" id="IPR016187">
    <property type="entry name" value="CTDL_fold"/>
</dbReference>